<dbReference type="OrthoDB" id="1917528at2759"/>
<dbReference type="PANTHER" id="PTHR34112:SF13">
    <property type="entry name" value="OS04G0448200 PROTEIN"/>
    <property type="match status" value="1"/>
</dbReference>
<gene>
    <name evidence="2" type="ORF">JCGZ_16909</name>
</gene>
<keyword evidence="3" id="KW-1185">Reference proteome</keyword>
<dbReference type="AlphaFoldDB" id="A0A067L5C4"/>
<feature type="region of interest" description="Disordered" evidence="1">
    <location>
        <begin position="1"/>
        <end position="26"/>
    </location>
</feature>
<dbReference type="STRING" id="180498.A0A067L5C4"/>
<dbReference type="PANTHER" id="PTHR34112">
    <property type="entry name" value="C-JUN-AMINO-TERMINAL KINASE-INTERACTING PROTEIN"/>
    <property type="match status" value="1"/>
</dbReference>
<dbReference type="KEGG" id="jcu:105628780"/>
<name>A0A067L5C4_JATCU</name>
<evidence type="ECO:0000313" key="2">
    <source>
        <dbReference type="EMBL" id="KDP43622.1"/>
    </source>
</evidence>
<feature type="region of interest" description="Disordered" evidence="1">
    <location>
        <begin position="501"/>
        <end position="520"/>
    </location>
</feature>
<feature type="compositionally biased region" description="Low complexity" evidence="1">
    <location>
        <begin position="508"/>
        <end position="520"/>
    </location>
</feature>
<proteinExistence type="predicted"/>
<reference evidence="2 3" key="1">
    <citation type="journal article" date="2014" name="PLoS ONE">
        <title>Global Analysis of Gene Expression Profiles in Physic Nut (Jatropha curcas L.) Seedlings Exposed to Salt Stress.</title>
        <authorList>
            <person name="Zhang L."/>
            <person name="Zhang C."/>
            <person name="Wu P."/>
            <person name="Chen Y."/>
            <person name="Li M."/>
            <person name="Jiang H."/>
            <person name="Wu G."/>
        </authorList>
    </citation>
    <scope>NUCLEOTIDE SEQUENCE [LARGE SCALE GENOMIC DNA]</scope>
    <source>
        <strain evidence="3">cv. GZQX0401</strain>
        <tissue evidence="2">Young leaves</tissue>
    </source>
</reference>
<accession>A0A067L5C4</accession>
<feature type="region of interest" description="Disordered" evidence="1">
    <location>
        <begin position="100"/>
        <end position="125"/>
    </location>
</feature>
<organism evidence="2 3">
    <name type="scientific">Jatropha curcas</name>
    <name type="common">Barbados nut</name>
    <dbReference type="NCBI Taxonomy" id="180498"/>
    <lineage>
        <taxon>Eukaryota</taxon>
        <taxon>Viridiplantae</taxon>
        <taxon>Streptophyta</taxon>
        <taxon>Embryophyta</taxon>
        <taxon>Tracheophyta</taxon>
        <taxon>Spermatophyta</taxon>
        <taxon>Magnoliopsida</taxon>
        <taxon>eudicotyledons</taxon>
        <taxon>Gunneridae</taxon>
        <taxon>Pentapetalae</taxon>
        <taxon>rosids</taxon>
        <taxon>fabids</taxon>
        <taxon>Malpighiales</taxon>
        <taxon>Euphorbiaceae</taxon>
        <taxon>Crotonoideae</taxon>
        <taxon>Jatropheae</taxon>
        <taxon>Jatropha</taxon>
    </lineage>
</organism>
<dbReference type="Proteomes" id="UP000027138">
    <property type="component" value="Unassembled WGS sequence"/>
</dbReference>
<protein>
    <submittedName>
        <fullName evidence="2">Uncharacterized protein</fullName>
    </submittedName>
</protein>
<evidence type="ECO:0000313" key="3">
    <source>
        <dbReference type="Proteomes" id="UP000027138"/>
    </source>
</evidence>
<feature type="compositionally biased region" description="Polar residues" evidence="1">
    <location>
        <begin position="100"/>
        <end position="117"/>
    </location>
</feature>
<sequence>MDRSEPALVPEWLKSGGNVPNGGNPSHFSASASLPFGSLPRSHIGGIVEQMQWPMPVTYWNNYYHPVSKHSQNKSSLSGIDHDTRRLSILERTTSAYFRQGSSSNGSVHLRSTSSLGRSHRDRDWEDVSGYCDKEKLVSDDNRHHEHLDPSGNIFPSKLDKDKLRLSQSIITGKQDDTWSKKVAGDLINPQKNKHSNSNGSGILARVGVGAVNDTAFEQDFPSLGAEERQVGIGRVPSPGLSTAIQTGTSAIGGSENWKSALAEVPVVMGNSNLGLVSAQQAVPATTATVVPNVTMGLKMAEALAQGPPRARTPPQSTAGIQRSEELAIRQSKLIPMTPSTPKTLVVSPSEKTKSKIGSVQFGNHSRGAARSDAAKVSNESRLQVLKPSRELNGISSAVKDISNPNGSKGQNNSLGIAPLAIGSVPLRSSGNSPNHASAECHSFAFRRPTMEKRPTLQVQSRNDFFNHLKKKSSIHSTSVASESSPILSSSISEMSGESAKVVTAPVSDQGGDSSSSVASLSCDDSGKMVYNGDTCSGPLQFDKGEKDSCSDVIPNPDEEEAAFLRSLGWDENAGEDEGLTEEEIRAFYEEYTKLRPSLKLHGNRPAMTLDSHNSTCSFASSALSSSDTDSDS</sequence>
<feature type="compositionally biased region" description="Low complexity" evidence="1">
    <location>
        <begin position="16"/>
        <end position="25"/>
    </location>
</feature>
<evidence type="ECO:0000256" key="1">
    <source>
        <dbReference type="SAM" id="MobiDB-lite"/>
    </source>
</evidence>
<dbReference type="EMBL" id="KK914267">
    <property type="protein sequence ID" value="KDP43622.1"/>
    <property type="molecule type" value="Genomic_DNA"/>
</dbReference>